<dbReference type="KEGG" id="ntg:NSCAC_1510"/>
<dbReference type="AlphaFoldDB" id="A0A7G1QBD1"/>
<reference evidence="1 2" key="1">
    <citation type="submission" date="2020-03" db="EMBL/GenBank/DDBJ databases">
        <authorList>
            <person name="Picone N."/>
        </authorList>
    </citation>
    <scope>NUCLEOTIDE SEQUENCE [LARGE SCALE GENOMIC DNA]</scope>
    <source>
        <strain evidence="1">NSCAC1</strain>
    </source>
</reference>
<dbReference type="CDD" id="cd04301">
    <property type="entry name" value="NAT_SF"/>
    <property type="match status" value="1"/>
</dbReference>
<protein>
    <submittedName>
        <fullName evidence="1">GCN5-related N-acetyltransferase</fullName>
    </submittedName>
</protein>
<sequence length="45" mass="5285">MYIHKDYQRQGVVSKLLINIEVEAKQLEQLYLTSNMSKTAKLFVL</sequence>
<dbReference type="EMBL" id="LR778175">
    <property type="protein sequence ID" value="CAB1277116.1"/>
    <property type="molecule type" value="Genomic_DNA"/>
</dbReference>
<dbReference type="GO" id="GO:0016740">
    <property type="term" value="F:transferase activity"/>
    <property type="evidence" value="ECO:0007669"/>
    <property type="project" value="UniProtKB-KW"/>
</dbReference>
<evidence type="ECO:0000313" key="2">
    <source>
        <dbReference type="Proteomes" id="UP000516072"/>
    </source>
</evidence>
<proteinExistence type="predicted"/>
<keyword evidence="2" id="KW-1185">Reference proteome</keyword>
<organism evidence="1 2">
    <name type="scientific">Candidatus Nitrosacidococcus tergens</name>
    <dbReference type="NCBI Taxonomy" id="553981"/>
    <lineage>
        <taxon>Bacteria</taxon>
        <taxon>Pseudomonadati</taxon>
        <taxon>Pseudomonadota</taxon>
        <taxon>Gammaproteobacteria</taxon>
        <taxon>Chromatiales</taxon>
        <taxon>Chromatiaceae</taxon>
        <taxon>Candidatus Nitrosacidococcus</taxon>
    </lineage>
</organism>
<keyword evidence="1" id="KW-0808">Transferase</keyword>
<dbReference type="Proteomes" id="UP000516072">
    <property type="component" value="Chromosome"/>
</dbReference>
<evidence type="ECO:0000313" key="1">
    <source>
        <dbReference type="EMBL" id="CAB1277116.1"/>
    </source>
</evidence>
<accession>A0A7G1QBD1</accession>
<name>A0A7G1QBD1_9GAMM</name>
<gene>
    <name evidence="1" type="ORF">NSCAC_1510</name>
</gene>